<reference evidence="2" key="1">
    <citation type="journal article" date="2014" name="Int. J. Syst. Evol. Microbiol.">
        <title>Complete genome sequence of Corynebacterium casei LMG S-19264T (=DSM 44701T), isolated from a smear-ripened cheese.</title>
        <authorList>
            <consortium name="US DOE Joint Genome Institute (JGI-PGF)"/>
            <person name="Walter F."/>
            <person name="Albersmeier A."/>
            <person name="Kalinowski J."/>
            <person name="Ruckert C."/>
        </authorList>
    </citation>
    <scope>NUCLEOTIDE SEQUENCE</scope>
    <source>
        <strain evidence="2">JCM 5069</strain>
    </source>
</reference>
<dbReference type="SUPFAM" id="SSF160719">
    <property type="entry name" value="gpW/gp25-like"/>
    <property type="match status" value="1"/>
</dbReference>
<protein>
    <recommendedName>
        <fullName evidence="1">IraD/Gp25-like domain-containing protein</fullName>
    </recommendedName>
</protein>
<dbReference type="Gene3D" id="3.10.450.40">
    <property type="match status" value="1"/>
</dbReference>
<organism evidence="2 3">
    <name type="scientific">Streptomyces sulfonofaciens</name>
    <dbReference type="NCBI Taxonomy" id="68272"/>
    <lineage>
        <taxon>Bacteria</taxon>
        <taxon>Bacillati</taxon>
        <taxon>Actinomycetota</taxon>
        <taxon>Actinomycetes</taxon>
        <taxon>Kitasatosporales</taxon>
        <taxon>Streptomycetaceae</taxon>
        <taxon>Streptomyces</taxon>
    </lineage>
</organism>
<sequence length="144" mass="15678">MSERFIGRGWGFPLRVGPTGGIAMVEREKEIEEAIRLVLGTAPGERPMRPEFGCGIHEYVFAPGDGATAGRIAHEVRVALARWEPRIEVTDVAVAFDTVEEGVLYIDVHYAVRSTNDRRNLVFPFYTIPSGPGDQAPGPAGGEV</sequence>
<dbReference type="Proteomes" id="UP000603708">
    <property type="component" value="Unassembled WGS sequence"/>
</dbReference>
<dbReference type="Pfam" id="PF04965">
    <property type="entry name" value="GPW_gp25"/>
    <property type="match status" value="1"/>
</dbReference>
<feature type="domain" description="IraD/Gp25-like" evidence="1">
    <location>
        <begin position="26"/>
        <end position="116"/>
    </location>
</feature>
<reference evidence="2" key="2">
    <citation type="submission" date="2020-09" db="EMBL/GenBank/DDBJ databases">
        <authorList>
            <person name="Sun Q."/>
            <person name="Ohkuma M."/>
        </authorList>
    </citation>
    <scope>NUCLEOTIDE SEQUENCE</scope>
    <source>
        <strain evidence="2">JCM 5069</strain>
    </source>
</reference>
<dbReference type="RefSeq" id="WP_189932226.1">
    <property type="nucleotide sequence ID" value="NZ_BNCD01000008.1"/>
</dbReference>
<name>A0A919KZC0_9ACTN</name>
<comment type="caution">
    <text evidence="2">The sequence shown here is derived from an EMBL/GenBank/DDBJ whole genome shotgun (WGS) entry which is preliminary data.</text>
</comment>
<dbReference type="InterPro" id="IPR007048">
    <property type="entry name" value="IraD/Gp25-like"/>
</dbReference>
<proteinExistence type="predicted"/>
<gene>
    <name evidence="2" type="ORF">GCM10018793_30720</name>
</gene>
<evidence type="ECO:0000259" key="1">
    <source>
        <dbReference type="Pfam" id="PF04965"/>
    </source>
</evidence>
<dbReference type="EMBL" id="BNCD01000008">
    <property type="protein sequence ID" value="GHH79030.1"/>
    <property type="molecule type" value="Genomic_DNA"/>
</dbReference>
<dbReference type="AlphaFoldDB" id="A0A919KZC0"/>
<accession>A0A919KZC0</accession>
<evidence type="ECO:0000313" key="3">
    <source>
        <dbReference type="Proteomes" id="UP000603708"/>
    </source>
</evidence>
<evidence type="ECO:0000313" key="2">
    <source>
        <dbReference type="EMBL" id="GHH79030.1"/>
    </source>
</evidence>
<keyword evidence="3" id="KW-1185">Reference proteome</keyword>